<comment type="caution">
    <text evidence="1">The sequence shown here is derived from an EMBL/GenBank/DDBJ whole genome shotgun (WGS) entry which is preliminary data.</text>
</comment>
<evidence type="ECO:0000313" key="2">
    <source>
        <dbReference type="Proteomes" id="UP001060085"/>
    </source>
</evidence>
<sequence length="226" mass="25656">MSEEKQENSKEELDLFSLLFIEHVDHFFFLNSLGTYLERRYFIEFNSPSCATPRVDENDFNVANCVSCLPGVEDRRSMGKELGPILKDLSIILSFNHPSLCYEVSLEEFKSLLDSYAFQVSLIDDTSLVELNVVGFALGFDRNSLQNFYTIISMRGRRHTMEFEGQGESVVLLGLLEVPTTTTFAPLKLFNISSNTIELSCQSFNSMLHRPERLIEFIPVGSLVPA</sequence>
<organism evidence="1 2">
    <name type="scientific">Catharanthus roseus</name>
    <name type="common">Madagascar periwinkle</name>
    <name type="synonym">Vinca rosea</name>
    <dbReference type="NCBI Taxonomy" id="4058"/>
    <lineage>
        <taxon>Eukaryota</taxon>
        <taxon>Viridiplantae</taxon>
        <taxon>Streptophyta</taxon>
        <taxon>Embryophyta</taxon>
        <taxon>Tracheophyta</taxon>
        <taxon>Spermatophyta</taxon>
        <taxon>Magnoliopsida</taxon>
        <taxon>eudicotyledons</taxon>
        <taxon>Gunneridae</taxon>
        <taxon>Pentapetalae</taxon>
        <taxon>asterids</taxon>
        <taxon>lamiids</taxon>
        <taxon>Gentianales</taxon>
        <taxon>Apocynaceae</taxon>
        <taxon>Rauvolfioideae</taxon>
        <taxon>Vinceae</taxon>
        <taxon>Catharanthinae</taxon>
        <taxon>Catharanthus</taxon>
    </lineage>
</organism>
<reference evidence="2" key="1">
    <citation type="journal article" date="2023" name="Nat. Plants">
        <title>Single-cell RNA sequencing provides a high-resolution roadmap for understanding the multicellular compartmentation of specialized metabolism.</title>
        <authorList>
            <person name="Sun S."/>
            <person name="Shen X."/>
            <person name="Li Y."/>
            <person name="Li Y."/>
            <person name="Wang S."/>
            <person name="Li R."/>
            <person name="Zhang H."/>
            <person name="Shen G."/>
            <person name="Guo B."/>
            <person name="Wei J."/>
            <person name="Xu J."/>
            <person name="St-Pierre B."/>
            <person name="Chen S."/>
            <person name="Sun C."/>
        </authorList>
    </citation>
    <scope>NUCLEOTIDE SEQUENCE [LARGE SCALE GENOMIC DNA]</scope>
</reference>
<evidence type="ECO:0000313" key="1">
    <source>
        <dbReference type="EMBL" id="KAI5653949.1"/>
    </source>
</evidence>
<keyword evidence="2" id="KW-1185">Reference proteome</keyword>
<dbReference type="EMBL" id="CM044707">
    <property type="protein sequence ID" value="KAI5653949.1"/>
    <property type="molecule type" value="Genomic_DNA"/>
</dbReference>
<gene>
    <name evidence="1" type="ORF">M9H77_31136</name>
</gene>
<name>A0ACB9ZZJ8_CATRO</name>
<accession>A0ACB9ZZJ8</accession>
<protein>
    <submittedName>
        <fullName evidence="1">Uncharacterized protein</fullName>
    </submittedName>
</protein>
<proteinExistence type="predicted"/>
<dbReference type="Proteomes" id="UP001060085">
    <property type="component" value="Linkage Group LG07"/>
</dbReference>